<evidence type="ECO:0000313" key="2">
    <source>
        <dbReference type="Proteomes" id="UP000078286"/>
    </source>
</evidence>
<organism evidence="1 2">
    <name type="scientific">Buttiauxella noackiae ATCC 51607</name>
    <dbReference type="NCBI Taxonomy" id="1354255"/>
    <lineage>
        <taxon>Bacteria</taxon>
        <taxon>Pseudomonadati</taxon>
        <taxon>Pseudomonadota</taxon>
        <taxon>Gammaproteobacteria</taxon>
        <taxon>Enterobacterales</taxon>
        <taxon>Enterobacteriaceae</taxon>
        <taxon>Buttiauxella</taxon>
    </lineage>
</organism>
<accession>A0A1B7HGN0</accession>
<comment type="caution">
    <text evidence="1">The sequence shown here is derived from an EMBL/GenBank/DDBJ whole genome shotgun (WGS) entry which is preliminary data.</text>
</comment>
<gene>
    <name evidence="1" type="ORF">M979_4325</name>
</gene>
<dbReference type="EMBL" id="LXEO01000069">
    <property type="protein sequence ID" value="OAT14722.1"/>
    <property type="molecule type" value="Genomic_DNA"/>
</dbReference>
<name>A0A1B7HGN0_9ENTR</name>
<proteinExistence type="predicted"/>
<reference evidence="1 2" key="1">
    <citation type="submission" date="2016-04" db="EMBL/GenBank/DDBJ databases">
        <title>ATOL: Assembling a taxonomically balanced genome-scale reconstruction of the evolutionary history of the Enterobacteriaceae.</title>
        <authorList>
            <person name="Plunkett G.III."/>
            <person name="Neeno-Eckwall E.C."/>
            <person name="Glasner J.D."/>
            <person name="Perna N.T."/>
        </authorList>
    </citation>
    <scope>NUCLEOTIDE SEQUENCE [LARGE SCALE GENOMIC DNA]</scope>
    <source>
        <strain evidence="1 2">ATCC 51607</strain>
    </source>
</reference>
<protein>
    <submittedName>
        <fullName evidence="1">Uncharacterized protein</fullName>
    </submittedName>
</protein>
<evidence type="ECO:0000313" key="1">
    <source>
        <dbReference type="EMBL" id="OAT14722.1"/>
    </source>
</evidence>
<dbReference type="RefSeq" id="WP_064556343.1">
    <property type="nucleotide sequence ID" value="NZ_LXEO01000069.1"/>
</dbReference>
<dbReference type="AlphaFoldDB" id="A0A1B7HGN0"/>
<dbReference type="PATRIC" id="fig|1354255.3.peg.4451"/>
<sequence>MNDRQVVTQLMQYLSYKLLTSSDAFAQTLRHFDIQTTYEGIMGDPEFAGFVGWKGFFFVDVFSAAHPKGQRFEFDTAAEAKAFASRIRHGEVA</sequence>
<dbReference type="Proteomes" id="UP000078286">
    <property type="component" value="Unassembled WGS sequence"/>
</dbReference>
<keyword evidence="2" id="KW-1185">Reference proteome</keyword>